<dbReference type="PANTHER" id="PTHR30485:SF1">
    <property type="entry name" value="CYTOCHROME YDHU-RELATED"/>
    <property type="match status" value="1"/>
</dbReference>
<dbReference type="RefSeq" id="WP_073032113.1">
    <property type="nucleotide sequence ID" value="NZ_FQXJ01000021.1"/>
</dbReference>
<evidence type="ECO:0000256" key="6">
    <source>
        <dbReference type="SAM" id="Phobius"/>
    </source>
</evidence>
<dbReference type="PANTHER" id="PTHR30485">
    <property type="entry name" value="NI/FE-HYDROGENASE 1 B-TYPE CYTOCHROME SUBUNIT"/>
    <property type="match status" value="1"/>
</dbReference>
<dbReference type="STRING" id="1121420.SAMN02746098_04335"/>
<keyword evidence="2" id="KW-1003">Cell membrane</keyword>
<evidence type="ECO:0000256" key="1">
    <source>
        <dbReference type="ARBA" id="ARBA00004651"/>
    </source>
</evidence>
<dbReference type="GO" id="GO:0009055">
    <property type="term" value="F:electron transfer activity"/>
    <property type="evidence" value="ECO:0007669"/>
    <property type="project" value="InterPro"/>
</dbReference>
<organism evidence="8 9">
    <name type="scientific">Desulfosporosinus lacus DSM 15449</name>
    <dbReference type="NCBI Taxonomy" id="1121420"/>
    <lineage>
        <taxon>Bacteria</taxon>
        <taxon>Bacillati</taxon>
        <taxon>Bacillota</taxon>
        <taxon>Clostridia</taxon>
        <taxon>Eubacteriales</taxon>
        <taxon>Desulfitobacteriaceae</taxon>
        <taxon>Desulfosporosinus</taxon>
    </lineage>
</organism>
<keyword evidence="9" id="KW-1185">Reference proteome</keyword>
<dbReference type="InterPro" id="IPR016174">
    <property type="entry name" value="Di-haem_cyt_TM"/>
</dbReference>
<gene>
    <name evidence="8" type="ORF">SAMN02746098_04335</name>
</gene>
<comment type="subcellular location">
    <subcellularLocation>
        <location evidence="1">Cell membrane</location>
        <topology evidence="1">Multi-pass membrane protein</topology>
    </subcellularLocation>
</comment>
<dbReference type="EMBL" id="FQXJ01000021">
    <property type="protein sequence ID" value="SHI60188.1"/>
    <property type="molecule type" value="Genomic_DNA"/>
</dbReference>
<feature type="transmembrane region" description="Helical" evidence="6">
    <location>
        <begin position="132"/>
        <end position="154"/>
    </location>
</feature>
<reference evidence="9" key="1">
    <citation type="submission" date="2016-11" db="EMBL/GenBank/DDBJ databases">
        <authorList>
            <person name="Varghese N."/>
            <person name="Submissions S."/>
        </authorList>
    </citation>
    <scope>NUCLEOTIDE SEQUENCE [LARGE SCALE GENOMIC DNA]</scope>
    <source>
        <strain evidence="9">DSM 15449</strain>
    </source>
</reference>
<dbReference type="SUPFAM" id="SSF81342">
    <property type="entry name" value="Transmembrane di-heme cytochromes"/>
    <property type="match status" value="1"/>
</dbReference>
<evidence type="ECO:0000256" key="3">
    <source>
        <dbReference type="ARBA" id="ARBA00022692"/>
    </source>
</evidence>
<proteinExistence type="predicted"/>
<dbReference type="Pfam" id="PF01292">
    <property type="entry name" value="Ni_hydr_CYTB"/>
    <property type="match status" value="1"/>
</dbReference>
<evidence type="ECO:0000256" key="4">
    <source>
        <dbReference type="ARBA" id="ARBA00022989"/>
    </source>
</evidence>
<evidence type="ECO:0000259" key="7">
    <source>
        <dbReference type="Pfam" id="PF01292"/>
    </source>
</evidence>
<keyword evidence="4 6" id="KW-1133">Transmembrane helix</keyword>
<dbReference type="GO" id="GO:0022904">
    <property type="term" value="P:respiratory electron transport chain"/>
    <property type="evidence" value="ECO:0007669"/>
    <property type="project" value="InterPro"/>
</dbReference>
<feature type="domain" description="Cytochrome b561 bacterial/Ni-hydrogenase" evidence="7">
    <location>
        <begin position="28"/>
        <end position="208"/>
    </location>
</feature>
<keyword evidence="3 6" id="KW-0812">Transmembrane</keyword>
<evidence type="ECO:0000313" key="9">
    <source>
        <dbReference type="Proteomes" id="UP000183954"/>
    </source>
</evidence>
<keyword evidence="5 6" id="KW-0472">Membrane</keyword>
<dbReference type="GO" id="GO:0020037">
    <property type="term" value="F:heme binding"/>
    <property type="evidence" value="ECO:0007669"/>
    <property type="project" value="TreeGrafter"/>
</dbReference>
<evidence type="ECO:0000313" key="8">
    <source>
        <dbReference type="EMBL" id="SHI60188.1"/>
    </source>
</evidence>
<dbReference type="OrthoDB" id="1796079at2"/>
<feature type="transmembrane region" description="Helical" evidence="6">
    <location>
        <begin position="174"/>
        <end position="195"/>
    </location>
</feature>
<sequence length="218" mass="25464">MKHHVKLRKPLIKELKKSNVKGTIVQSQPLWVRIFHWGFAVSLTIVILSGLQLHKPASFLALNFSKVLTAHIVFGWFSLGFLAIRIADALIRWDDSLIPKVQDLRHFPQLMSYYFFLRSSPPPARKYNSGQLLIYFSWFVLFLLSSFLGLVSYWQGEHLIWVWRLIGGFQVLRWTKFITTIYFLATIPVHIYLSLTEDISRLQAMVTGYERKPSPNNR</sequence>
<dbReference type="Proteomes" id="UP000183954">
    <property type="component" value="Unassembled WGS sequence"/>
</dbReference>
<protein>
    <submittedName>
        <fullName evidence="8">Thiosulfate reductase cytochrome b subunit</fullName>
    </submittedName>
</protein>
<name>A0A1M6CHL0_9FIRM</name>
<accession>A0A1M6CHL0</accession>
<dbReference type="GO" id="GO:0005886">
    <property type="term" value="C:plasma membrane"/>
    <property type="evidence" value="ECO:0007669"/>
    <property type="project" value="UniProtKB-SubCell"/>
</dbReference>
<dbReference type="InterPro" id="IPR011577">
    <property type="entry name" value="Cyt_b561_bac/Ni-Hgenase"/>
</dbReference>
<dbReference type="AlphaFoldDB" id="A0A1M6CHL0"/>
<feature type="transmembrane region" description="Helical" evidence="6">
    <location>
        <begin position="30"/>
        <end position="48"/>
    </location>
</feature>
<evidence type="ECO:0000256" key="2">
    <source>
        <dbReference type="ARBA" id="ARBA00022475"/>
    </source>
</evidence>
<feature type="transmembrane region" description="Helical" evidence="6">
    <location>
        <begin position="68"/>
        <end position="87"/>
    </location>
</feature>
<dbReference type="Gene3D" id="1.20.950.20">
    <property type="entry name" value="Transmembrane di-heme cytochromes, Chain C"/>
    <property type="match status" value="1"/>
</dbReference>
<evidence type="ECO:0000256" key="5">
    <source>
        <dbReference type="ARBA" id="ARBA00023136"/>
    </source>
</evidence>
<dbReference type="InterPro" id="IPR051542">
    <property type="entry name" value="Hydrogenase_cytochrome"/>
</dbReference>